<accession>A0ABD3HWB4</accession>
<dbReference type="AlphaFoldDB" id="A0ABD3HWB4"/>
<protein>
    <submittedName>
        <fullName evidence="1">Uncharacterized protein</fullName>
    </submittedName>
</protein>
<sequence>MAYVHWKTREGGRDGPSPTIALKLYGRECRLSITGSWPSEAVVLKGPRSPTLLVTSGATELGTDVRLQYSGQSWVGSFIGFGFLPPVIYEGTTFVANLSWGLERSTDLKRPSLHGLVPKLASTSGADKAPKVKGNCFESAASHPLAAVL</sequence>
<reference evidence="1 2" key="1">
    <citation type="submission" date="2024-09" db="EMBL/GenBank/DDBJ databases">
        <title>Chromosome-scale assembly of Riccia sorocarpa.</title>
        <authorList>
            <person name="Paukszto L."/>
        </authorList>
    </citation>
    <scope>NUCLEOTIDE SEQUENCE [LARGE SCALE GENOMIC DNA]</scope>
    <source>
        <strain evidence="1">LP-2024</strain>
        <tissue evidence="1">Aerial parts of the thallus</tissue>
    </source>
</reference>
<dbReference type="Proteomes" id="UP001633002">
    <property type="component" value="Unassembled WGS sequence"/>
</dbReference>
<evidence type="ECO:0000313" key="1">
    <source>
        <dbReference type="EMBL" id="KAL3694400.1"/>
    </source>
</evidence>
<organism evidence="1 2">
    <name type="scientific">Riccia sorocarpa</name>
    <dbReference type="NCBI Taxonomy" id="122646"/>
    <lineage>
        <taxon>Eukaryota</taxon>
        <taxon>Viridiplantae</taxon>
        <taxon>Streptophyta</taxon>
        <taxon>Embryophyta</taxon>
        <taxon>Marchantiophyta</taxon>
        <taxon>Marchantiopsida</taxon>
        <taxon>Marchantiidae</taxon>
        <taxon>Marchantiales</taxon>
        <taxon>Ricciaceae</taxon>
        <taxon>Riccia</taxon>
    </lineage>
</organism>
<proteinExistence type="predicted"/>
<dbReference type="EMBL" id="JBJQOH010000003">
    <property type="protein sequence ID" value="KAL3694400.1"/>
    <property type="molecule type" value="Genomic_DNA"/>
</dbReference>
<keyword evidence="2" id="KW-1185">Reference proteome</keyword>
<gene>
    <name evidence="1" type="ORF">R1sor_008051</name>
</gene>
<comment type="caution">
    <text evidence="1">The sequence shown here is derived from an EMBL/GenBank/DDBJ whole genome shotgun (WGS) entry which is preliminary data.</text>
</comment>
<evidence type="ECO:0000313" key="2">
    <source>
        <dbReference type="Proteomes" id="UP001633002"/>
    </source>
</evidence>
<name>A0ABD3HWB4_9MARC</name>